<dbReference type="GO" id="GO:0005524">
    <property type="term" value="F:ATP binding"/>
    <property type="evidence" value="ECO:0007669"/>
    <property type="project" value="UniProtKB-KW"/>
</dbReference>
<dbReference type="Proteomes" id="UP001201812">
    <property type="component" value="Unassembled WGS sequence"/>
</dbReference>
<evidence type="ECO:0000313" key="21">
    <source>
        <dbReference type="EMBL" id="KAI1710572.1"/>
    </source>
</evidence>
<evidence type="ECO:0000256" key="14">
    <source>
        <dbReference type="ARBA" id="ARBA00048909"/>
    </source>
</evidence>
<dbReference type="EMBL" id="JAKKPZ010000025">
    <property type="protein sequence ID" value="KAI1710572.1"/>
    <property type="molecule type" value="Genomic_DNA"/>
</dbReference>
<feature type="compositionally biased region" description="Basic and acidic residues" evidence="18">
    <location>
        <begin position="106"/>
        <end position="120"/>
    </location>
</feature>
<feature type="compositionally biased region" description="Basic and acidic residues" evidence="18">
    <location>
        <begin position="71"/>
        <end position="87"/>
    </location>
</feature>
<comment type="caution">
    <text evidence="21">The sequence shown here is derived from an EMBL/GenBank/DDBJ whole genome shotgun (WGS) entry which is preliminary data.</text>
</comment>
<proteinExistence type="inferred from homology"/>
<dbReference type="Gene3D" id="3.40.50.2020">
    <property type="match status" value="1"/>
</dbReference>
<comment type="pathway">
    <text evidence="3 17">Pyrimidine metabolism; UMP biosynthesis via salvage pathway; UMP from uridine: step 1/1.</text>
</comment>
<dbReference type="GO" id="GO:0005634">
    <property type="term" value="C:nucleus"/>
    <property type="evidence" value="ECO:0007669"/>
    <property type="project" value="UniProtKB-SubCell"/>
</dbReference>
<comment type="catalytic activity">
    <reaction evidence="13 17">
        <text>cytidine + ATP = CMP + ADP + H(+)</text>
        <dbReference type="Rhea" id="RHEA:24674"/>
        <dbReference type="ChEBI" id="CHEBI:15378"/>
        <dbReference type="ChEBI" id="CHEBI:17562"/>
        <dbReference type="ChEBI" id="CHEBI:30616"/>
        <dbReference type="ChEBI" id="CHEBI:60377"/>
        <dbReference type="ChEBI" id="CHEBI:456216"/>
        <dbReference type="EC" id="2.7.1.48"/>
    </reaction>
</comment>
<comment type="subcellular location">
    <subcellularLocation>
        <location evidence="2">Cytoplasm</location>
    </subcellularLocation>
    <subcellularLocation>
        <location evidence="1">Nucleus</location>
    </subcellularLocation>
</comment>
<keyword evidence="12" id="KW-0539">Nucleus</keyword>
<dbReference type="GO" id="GO:0016757">
    <property type="term" value="F:glycosyltransferase activity"/>
    <property type="evidence" value="ECO:0007669"/>
    <property type="project" value="UniProtKB-KW"/>
</dbReference>
<protein>
    <recommendedName>
        <fullName evidence="17">Uridine kinase</fullName>
        <ecNumber evidence="17">2.7.1.48</ecNumber>
    </recommendedName>
</protein>
<feature type="region of interest" description="Disordered" evidence="18">
    <location>
        <begin position="134"/>
        <end position="240"/>
    </location>
</feature>
<evidence type="ECO:0000256" key="2">
    <source>
        <dbReference type="ARBA" id="ARBA00004496"/>
    </source>
</evidence>
<evidence type="ECO:0000256" key="5">
    <source>
        <dbReference type="ARBA" id="ARBA00022490"/>
    </source>
</evidence>
<feature type="region of interest" description="Disordered" evidence="18">
    <location>
        <begin position="254"/>
        <end position="299"/>
    </location>
</feature>
<keyword evidence="5" id="KW-0963">Cytoplasm</keyword>
<keyword evidence="9 17" id="KW-0418">Kinase</keyword>
<name>A0AAD4MYS2_9BILA</name>
<evidence type="ECO:0000256" key="7">
    <source>
        <dbReference type="ARBA" id="ARBA00022679"/>
    </source>
</evidence>
<keyword evidence="11" id="KW-0832">Ubl conjugation</keyword>
<feature type="region of interest" description="Disordered" evidence="18">
    <location>
        <begin position="37"/>
        <end position="122"/>
    </location>
</feature>
<comment type="catalytic activity">
    <reaction evidence="14 17">
        <text>uridine + ATP = UMP + ADP + H(+)</text>
        <dbReference type="Rhea" id="RHEA:16825"/>
        <dbReference type="ChEBI" id="CHEBI:15378"/>
        <dbReference type="ChEBI" id="CHEBI:16704"/>
        <dbReference type="ChEBI" id="CHEBI:30616"/>
        <dbReference type="ChEBI" id="CHEBI:57865"/>
        <dbReference type="ChEBI" id="CHEBI:456216"/>
        <dbReference type="EC" id="2.7.1.48"/>
    </reaction>
</comment>
<accession>A0AAD4MYS2</accession>
<evidence type="ECO:0000256" key="6">
    <source>
        <dbReference type="ARBA" id="ARBA00022553"/>
    </source>
</evidence>
<feature type="domain" description="Phosphoribosyltransferase" evidence="20">
    <location>
        <begin position="559"/>
        <end position="761"/>
    </location>
</feature>
<sequence length="843" mass="93306">MNLQLYVCKSRAILTFSASPIEYLYRYKAKARSRIAVPPNPFKMGKKSSQDQATPQKTAKDSNQGASGKENGTHSTRDHASASEASKDSNQCAPESLAKATLSPKSNREVQEKSSKEKHVTICLDPVIGRSARVEPCPRKSDSRDPVDENRKQKSEISISCACHKNAGERDIDSGGNAQSENGDKTQENGEKEQPDSGNGSDGVCRSGSDEAVPAQHQRNGQKRTKIGGSARSAKGASRKRTCMCDSYSEAAAVPDEQSTATKAGTPTGGHSAKSVAASRRGRTISGSKSEDHFMTTESGRKVYTKGRPPWYDRAGKMLKKSYLIGICGGSASGKTTVAQSIIERLEMPWVTVLSMDSFYKVLNEEQHELAAKQEYNFDHPDAFDFDLLYETLVRLRDGKSVEVPVYDFTTHRRDKNPKLMYGADILIFEGILSFHRPEIAVLMDMKVFVDTDSDIRLVRRLERDISQRGRDVTGVLEQYLKFVKPAFDTFIAPATKLADIIVPRGGENHIAIDLIVRQIKNQLVERGYEASKASQYRQEMAQLSQIPADYPETLHIVKQTTQIRGIHTIIRNKETNRDEFIFHAERLMCLLIEDALNFVPYFNVEVDSPTGQKYRGCKKCSNICGVSIMRAGDTLAKSLRSVIRDCKMGKILIQTNEESMEPELHYLRLPKDISKYKVLLMDATVATGAAAMMAIRILLDHDVKEENIILLSLLMAETGVHRLAYAFPKLTLVTTAVDPHISEQYYVIPGLGNFGDRYFGSEAVAHTITDDEDDLDGPLLTDGDVLFTDTDGEEFGEDDDEVYRASPEPLKKPQTPTKMTLAIHSNPAVLAVVAPLVNGSTT</sequence>
<dbReference type="InterPro" id="IPR000836">
    <property type="entry name" value="PRTase_dom"/>
</dbReference>
<dbReference type="EC" id="2.7.1.48" evidence="17"/>
<feature type="compositionally biased region" description="Polar residues" evidence="18">
    <location>
        <begin position="50"/>
        <end position="66"/>
    </location>
</feature>
<dbReference type="GO" id="GO:0004849">
    <property type="term" value="F:uridine kinase activity"/>
    <property type="evidence" value="ECO:0007669"/>
    <property type="project" value="UniProtKB-EC"/>
</dbReference>
<dbReference type="InterPro" id="IPR027417">
    <property type="entry name" value="P-loop_NTPase"/>
</dbReference>
<organism evidence="21 22">
    <name type="scientific">Ditylenchus destructor</name>
    <dbReference type="NCBI Taxonomy" id="166010"/>
    <lineage>
        <taxon>Eukaryota</taxon>
        <taxon>Metazoa</taxon>
        <taxon>Ecdysozoa</taxon>
        <taxon>Nematoda</taxon>
        <taxon>Chromadorea</taxon>
        <taxon>Rhabditida</taxon>
        <taxon>Tylenchina</taxon>
        <taxon>Tylenchomorpha</taxon>
        <taxon>Sphaerularioidea</taxon>
        <taxon>Anguinidae</taxon>
        <taxon>Anguininae</taxon>
        <taxon>Ditylenchus</taxon>
    </lineage>
</organism>
<evidence type="ECO:0000256" key="9">
    <source>
        <dbReference type="ARBA" id="ARBA00022777"/>
    </source>
</evidence>
<evidence type="ECO:0000256" key="18">
    <source>
        <dbReference type="SAM" id="MobiDB-lite"/>
    </source>
</evidence>
<keyword evidence="7 17" id="KW-0808">Transferase</keyword>
<comment type="pathway">
    <text evidence="17">Pyrimidine metabolism; CTP biosynthesis via salvage pathway; CTP from cytidine: step 1/3.</text>
</comment>
<dbReference type="PRINTS" id="PR00988">
    <property type="entry name" value="URIDINKINASE"/>
</dbReference>
<keyword evidence="8 17" id="KW-0547">Nucleotide-binding</keyword>
<dbReference type="Gene3D" id="3.40.50.300">
    <property type="entry name" value="P-loop containing nucleotide triphosphate hydrolases"/>
    <property type="match status" value="1"/>
</dbReference>
<dbReference type="SUPFAM" id="SSF53271">
    <property type="entry name" value="PRTase-like"/>
    <property type="match status" value="1"/>
</dbReference>
<evidence type="ECO:0000256" key="8">
    <source>
        <dbReference type="ARBA" id="ARBA00022741"/>
    </source>
</evidence>
<dbReference type="CDD" id="cd02023">
    <property type="entry name" value="UMPK"/>
    <property type="match status" value="1"/>
</dbReference>
<evidence type="ECO:0000256" key="16">
    <source>
        <dbReference type="ARBA" id="ARBA00065923"/>
    </source>
</evidence>
<dbReference type="GO" id="GO:0005737">
    <property type="term" value="C:cytoplasm"/>
    <property type="evidence" value="ECO:0007669"/>
    <property type="project" value="UniProtKB-SubCell"/>
</dbReference>
<dbReference type="PANTHER" id="PTHR10285">
    <property type="entry name" value="URIDINE KINASE"/>
    <property type="match status" value="1"/>
</dbReference>
<evidence type="ECO:0000256" key="11">
    <source>
        <dbReference type="ARBA" id="ARBA00022843"/>
    </source>
</evidence>
<reference evidence="21" key="1">
    <citation type="submission" date="2022-01" db="EMBL/GenBank/DDBJ databases">
        <title>Genome Sequence Resource for Two Populations of Ditylenchus destructor, the Migratory Endoparasitic Phytonematode.</title>
        <authorList>
            <person name="Zhang H."/>
            <person name="Lin R."/>
            <person name="Xie B."/>
        </authorList>
    </citation>
    <scope>NUCLEOTIDE SEQUENCE</scope>
    <source>
        <strain evidence="21">BazhouSP</strain>
    </source>
</reference>
<keyword evidence="21" id="KW-0328">Glycosyltransferase</keyword>
<dbReference type="InterPro" id="IPR006083">
    <property type="entry name" value="PRK/URK"/>
</dbReference>
<feature type="compositionally biased region" description="Basic and acidic residues" evidence="18">
    <location>
        <begin position="289"/>
        <end position="299"/>
    </location>
</feature>
<dbReference type="InterPro" id="IPR029057">
    <property type="entry name" value="PRTase-like"/>
</dbReference>
<dbReference type="SUPFAM" id="SSF52540">
    <property type="entry name" value="P-loop containing nucleoside triphosphate hydrolases"/>
    <property type="match status" value="1"/>
</dbReference>
<evidence type="ECO:0000256" key="4">
    <source>
        <dbReference type="ARBA" id="ARBA00005408"/>
    </source>
</evidence>
<evidence type="ECO:0000256" key="1">
    <source>
        <dbReference type="ARBA" id="ARBA00004123"/>
    </source>
</evidence>
<feature type="compositionally biased region" description="Basic and acidic residues" evidence="18">
    <location>
        <begin position="134"/>
        <end position="155"/>
    </location>
</feature>
<evidence type="ECO:0000313" key="22">
    <source>
        <dbReference type="Proteomes" id="UP001201812"/>
    </source>
</evidence>
<evidence type="ECO:0000259" key="20">
    <source>
        <dbReference type="Pfam" id="PF14681"/>
    </source>
</evidence>
<gene>
    <name evidence="21" type="ORF">DdX_10632</name>
</gene>
<dbReference type="FunFam" id="3.40.50.300:FF:000200">
    <property type="entry name" value="Uridine-cytidine kinase"/>
    <property type="match status" value="1"/>
</dbReference>
<comment type="subunit">
    <text evidence="16">Interacts with RNF19B.</text>
</comment>
<dbReference type="CDD" id="cd06223">
    <property type="entry name" value="PRTases_typeI"/>
    <property type="match status" value="1"/>
</dbReference>
<dbReference type="Pfam" id="PF00485">
    <property type="entry name" value="PRK"/>
    <property type="match status" value="1"/>
</dbReference>
<dbReference type="Pfam" id="PF14681">
    <property type="entry name" value="UPRTase"/>
    <property type="match status" value="1"/>
</dbReference>
<evidence type="ECO:0000256" key="12">
    <source>
        <dbReference type="ARBA" id="ARBA00023242"/>
    </source>
</evidence>
<evidence type="ECO:0000256" key="13">
    <source>
        <dbReference type="ARBA" id="ARBA00047436"/>
    </source>
</evidence>
<evidence type="ECO:0000256" key="15">
    <source>
        <dbReference type="ARBA" id="ARBA00056790"/>
    </source>
</evidence>
<keyword evidence="6" id="KW-0597">Phosphoprotein</keyword>
<evidence type="ECO:0000256" key="3">
    <source>
        <dbReference type="ARBA" id="ARBA00004690"/>
    </source>
</evidence>
<dbReference type="GO" id="GO:0008655">
    <property type="term" value="P:pyrimidine-containing compound salvage"/>
    <property type="evidence" value="ECO:0007669"/>
    <property type="project" value="UniProtKB-ARBA"/>
</dbReference>
<dbReference type="NCBIfam" id="NF004018">
    <property type="entry name" value="PRK05480.1"/>
    <property type="match status" value="1"/>
</dbReference>
<evidence type="ECO:0000256" key="10">
    <source>
        <dbReference type="ARBA" id="ARBA00022840"/>
    </source>
</evidence>
<dbReference type="AlphaFoldDB" id="A0AAD4MYS2"/>
<feature type="domain" description="Phosphoribulokinase/uridine kinase" evidence="19">
    <location>
        <begin position="324"/>
        <end position="511"/>
    </location>
</feature>
<dbReference type="FunFam" id="3.40.50.2020:FF:000010">
    <property type="entry name" value="Uridine-cytidine kinase"/>
    <property type="match status" value="1"/>
</dbReference>
<comment type="function">
    <text evidence="15">May contribute to UTP accumulation needed for blast transformation and proliferation.</text>
</comment>
<dbReference type="NCBIfam" id="NF001097">
    <property type="entry name" value="PRK00129.1"/>
    <property type="match status" value="1"/>
</dbReference>
<dbReference type="InterPro" id="IPR000764">
    <property type="entry name" value="Uridine_kinase-like"/>
</dbReference>
<keyword evidence="10 17" id="KW-0067">ATP-binding</keyword>
<dbReference type="NCBIfam" id="TIGR00235">
    <property type="entry name" value="udk"/>
    <property type="match status" value="1"/>
</dbReference>
<feature type="compositionally biased region" description="Basic and acidic residues" evidence="18">
    <location>
        <begin position="182"/>
        <end position="195"/>
    </location>
</feature>
<evidence type="ECO:0000256" key="17">
    <source>
        <dbReference type="RuleBase" id="RU003825"/>
    </source>
</evidence>
<comment type="similarity">
    <text evidence="4 17">Belongs to the uridine kinase family.</text>
</comment>
<keyword evidence="22" id="KW-1185">Reference proteome</keyword>
<evidence type="ECO:0000259" key="19">
    <source>
        <dbReference type="Pfam" id="PF00485"/>
    </source>
</evidence>